<feature type="region of interest" description="Disordered" evidence="4">
    <location>
        <begin position="638"/>
        <end position="665"/>
    </location>
</feature>
<keyword evidence="6" id="KW-1185">Reference proteome</keyword>
<dbReference type="EMBL" id="CH991543">
    <property type="protein sequence ID" value="EDQ92792.1"/>
    <property type="molecule type" value="Genomic_DNA"/>
</dbReference>
<dbReference type="Proteomes" id="UP000001357">
    <property type="component" value="Unassembled WGS sequence"/>
</dbReference>
<feature type="repeat" description="TPR" evidence="3">
    <location>
        <begin position="79"/>
        <end position="112"/>
    </location>
</feature>
<dbReference type="InterPro" id="IPR011990">
    <property type="entry name" value="TPR-like_helical_dom_sf"/>
</dbReference>
<dbReference type="GO" id="GO:0031415">
    <property type="term" value="C:NatA complex"/>
    <property type="evidence" value="ECO:0000318"/>
    <property type="project" value="GO_Central"/>
</dbReference>
<dbReference type="InParanoid" id="A9UP08"/>
<dbReference type="PROSITE" id="PS50005">
    <property type="entry name" value="TPR"/>
    <property type="match status" value="1"/>
</dbReference>
<dbReference type="OMA" id="MEMRADY"/>
<dbReference type="InterPro" id="IPR019734">
    <property type="entry name" value="TPR_rpt"/>
</dbReference>
<dbReference type="RefSeq" id="XP_001742554.1">
    <property type="nucleotide sequence ID" value="XM_001742502.1"/>
</dbReference>
<dbReference type="GO" id="GO:0010698">
    <property type="term" value="F:acetyltransferase activator activity"/>
    <property type="evidence" value="ECO:0000318"/>
    <property type="project" value="GO_Central"/>
</dbReference>
<dbReference type="Pfam" id="PF12569">
    <property type="entry name" value="NatA_aux_su"/>
    <property type="match status" value="1"/>
</dbReference>
<sequence>MADTLPPKEAQLYRKLSKCYDTKQYKQALRHANAILASADCLDHPETLAMKALVYNSLEKRKEALETAKASLRKGIMKSLCWHVYGIIYRCDGNFEQAIKCYRQACVKDPPRLTADVFFPCCQKNQIILRDLASLQIQMRDLDGYRESRRKILMERADLAQNWSGLAVAHHLNQDYDLAIEVIGKWLDLQKESKTPLHDTELSETLFYLVQLHADKGDPETALKLLHEHDQEIWDRRGFHEMRAQLNLALGAQGQTEASEKAATIYGHLIDDNPEDRRYFDGLFEAKHLTEPAKRMAVLDEVHNRYPKATLPELLVLREATGDDFKSRVDTVLRSCLRKGMPPLFNMLRHLYVDSTKVATIQTLVEGYVASLEKDRAFAAGEGIESPAVLVWTKAYLAQHLDHLGQYDRALSTVREALAHTPTALEVYFVEARILKHMGRLNEAADQLELARSLDTADRYINARCVKYQVRAGQLEKADQNVVMYAKENGDPMDYLLTLQIVWFNVVGAKAYWEKRDIPRALGKVHMVADDFNTIISDQFDFHTYCLRKSTLRAYVRFLEGEDNLHGHPNYIEAAILGAQIYLYLKQKPYKKGGDEDDDPALIGMSEADKKKYLSKKRKAAKKAEAAAAVAATDNKAAAGKGGAKKEEEDLSSRRHYDKKGEEHALTSEPLEAALKLLKPALELMPKTHVDLYITAFEVYRQLNKLLPMCRMLAAAAQIDAEHPDVHVCRVQLLQILAGGIDGQDELVQKVLPEVQKSLFGSVSDAHALNETRKAKAAAEPKEALAYNLGRVALGEASVDDAYAAVVAVVAKAESFPLKDAQALASRVRREAPSQLQACQAACLRLWPAADAFKPRTSTEASA</sequence>
<dbReference type="GO" id="GO:0005737">
    <property type="term" value="C:cytoplasm"/>
    <property type="evidence" value="ECO:0000318"/>
    <property type="project" value="GO_Central"/>
</dbReference>
<evidence type="ECO:0000313" key="6">
    <source>
        <dbReference type="Proteomes" id="UP000001357"/>
    </source>
</evidence>
<dbReference type="Pfam" id="PF13176">
    <property type="entry name" value="TPR_7"/>
    <property type="match status" value="1"/>
</dbReference>
<gene>
    <name evidence="5" type="ORF">MONBRDRAFT_30756</name>
</gene>
<evidence type="ECO:0000313" key="5">
    <source>
        <dbReference type="EMBL" id="EDQ92792.1"/>
    </source>
</evidence>
<dbReference type="eggNOG" id="KOG1156">
    <property type="taxonomic scope" value="Eukaryota"/>
</dbReference>
<feature type="compositionally biased region" description="Basic and acidic residues" evidence="4">
    <location>
        <begin position="644"/>
        <end position="665"/>
    </location>
</feature>
<accession>A9UP08</accession>
<keyword evidence="1" id="KW-0677">Repeat</keyword>
<dbReference type="PIRSF" id="PIRSF000422">
    <property type="entry name" value="N-terminal-AcTrfase-A_aux_su"/>
    <property type="match status" value="1"/>
</dbReference>
<evidence type="ECO:0000256" key="1">
    <source>
        <dbReference type="ARBA" id="ARBA00022737"/>
    </source>
</evidence>
<dbReference type="AlphaFoldDB" id="A9UP08"/>
<proteinExistence type="predicted"/>
<dbReference type="KEGG" id="mbr:MONBRDRAFT_30756"/>
<protein>
    <submittedName>
        <fullName evidence="5">Uncharacterized protein</fullName>
    </submittedName>
</protein>
<keyword evidence="2 3" id="KW-0802">TPR repeat</keyword>
<dbReference type="PANTHER" id="PTHR22767">
    <property type="entry name" value="N-TERMINAL ACETYLTRANSFERASE-RELATED"/>
    <property type="match status" value="1"/>
</dbReference>
<dbReference type="SUPFAM" id="SSF48452">
    <property type="entry name" value="TPR-like"/>
    <property type="match status" value="2"/>
</dbReference>
<name>A9UP08_MONBE</name>
<evidence type="ECO:0000256" key="3">
    <source>
        <dbReference type="PROSITE-ProRule" id="PRU00339"/>
    </source>
</evidence>
<dbReference type="Gene3D" id="1.25.40.1040">
    <property type="match status" value="1"/>
</dbReference>
<organism evidence="5 6">
    <name type="scientific">Monosiga brevicollis</name>
    <name type="common">Choanoflagellate</name>
    <dbReference type="NCBI Taxonomy" id="81824"/>
    <lineage>
        <taxon>Eukaryota</taxon>
        <taxon>Choanoflagellata</taxon>
        <taxon>Craspedida</taxon>
        <taxon>Salpingoecidae</taxon>
        <taxon>Monosiga</taxon>
    </lineage>
</organism>
<evidence type="ECO:0000256" key="2">
    <source>
        <dbReference type="ARBA" id="ARBA00022803"/>
    </source>
</evidence>
<dbReference type="Gene3D" id="1.25.40.1010">
    <property type="match status" value="1"/>
</dbReference>
<reference evidence="5 6" key="1">
    <citation type="journal article" date="2008" name="Nature">
        <title>The genome of the choanoflagellate Monosiga brevicollis and the origin of metazoans.</title>
        <authorList>
            <consortium name="JGI Sequencing"/>
            <person name="King N."/>
            <person name="Westbrook M.J."/>
            <person name="Young S.L."/>
            <person name="Kuo A."/>
            <person name="Abedin M."/>
            <person name="Chapman J."/>
            <person name="Fairclough S."/>
            <person name="Hellsten U."/>
            <person name="Isogai Y."/>
            <person name="Letunic I."/>
            <person name="Marr M."/>
            <person name="Pincus D."/>
            <person name="Putnam N."/>
            <person name="Rokas A."/>
            <person name="Wright K.J."/>
            <person name="Zuzow R."/>
            <person name="Dirks W."/>
            <person name="Good M."/>
            <person name="Goodstein D."/>
            <person name="Lemons D."/>
            <person name="Li W."/>
            <person name="Lyons J.B."/>
            <person name="Morris A."/>
            <person name="Nichols S."/>
            <person name="Richter D.J."/>
            <person name="Salamov A."/>
            <person name="Bork P."/>
            <person name="Lim W.A."/>
            <person name="Manning G."/>
            <person name="Miller W.T."/>
            <person name="McGinnis W."/>
            <person name="Shapiro H."/>
            <person name="Tjian R."/>
            <person name="Grigoriev I.V."/>
            <person name="Rokhsar D."/>
        </authorList>
    </citation>
    <scope>NUCLEOTIDE SEQUENCE [LARGE SCALE GENOMIC DNA]</scope>
    <source>
        <strain evidence="6">MX1 / ATCC 50154</strain>
    </source>
</reference>
<dbReference type="InterPro" id="IPR021183">
    <property type="entry name" value="NatA_aux_su"/>
</dbReference>
<dbReference type="FunFam" id="1.25.40.1040:FF:000003">
    <property type="entry name" value="N-terminal acetyltransferase A, auxiliary subunit"/>
    <property type="match status" value="1"/>
</dbReference>
<dbReference type="PANTHER" id="PTHR22767:SF2">
    <property type="entry name" value="N(ALPHA)-ACETYLTRANSFERASE 15_16, ISOFORM A"/>
    <property type="match status" value="1"/>
</dbReference>
<evidence type="ECO:0000256" key="4">
    <source>
        <dbReference type="SAM" id="MobiDB-lite"/>
    </source>
</evidence>
<dbReference type="GeneID" id="5887872"/>
<dbReference type="SMART" id="SM00028">
    <property type="entry name" value="TPR"/>
    <property type="match status" value="5"/>
</dbReference>
<dbReference type="FunCoup" id="A9UP08">
    <property type="interactions" value="1905"/>
</dbReference>
<dbReference type="STRING" id="81824.A9UP08"/>